<dbReference type="Proteomes" id="UP000325577">
    <property type="component" value="Linkage Group LG7"/>
</dbReference>
<feature type="compositionally biased region" description="Low complexity" evidence="6">
    <location>
        <begin position="258"/>
        <end position="271"/>
    </location>
</feature>
<accession>A0A5J4ZMJ3</accession>
<dbReference type="EMBL" id="CM018050">
    <property type="protein sequence ID" value="KAA8518906.1"/>
    <property type="molecule type" value="Genomic_DNA"/>
</dbReference>
<keyword evidence="8" id="KW-1185">Reference proteome</keyword>
<comment type="subcellular location">
    <subcellularLocation>
        <location evidence="1">Nucleus</location>
    </subcellularLocation>
</comment>
<feature type="region of interest" description="Disordered" evidence="6">
    <location>
        <begin position="204"/>
        <end position="271"/>
    </location>
</feature>
<sequence length="294" mass="33928">MASSIGNSDSFVITGMEMVPYVPPESEGDEGFHTPKNQSPIIIPLVKVTEEERKTPSKSRLSLFERLEGWTIEKRQRDNKRFDKYYYHGMSNRMFRSFAEVVRFIIYGLYPQKPQHLNNKEPHEALWVNGPESLQRTSLKRKRATQTVEEMLEKAYENMQNSYNIQKEIVCSSLDDKEVEGFLRKANENLLKLFDKEVDEAQGNIEKSKKEGKKADDISTANPSPNYVPLNSREEPMIHDAPHIEKSKKEEREVEGMSTINPSPNFSPINSSEEVIPYFDAFEDYILSDEEHGA</sequence>
<organism evidence="7 8">
    <name type="scientific">Nyssa sinensis</name>
    <dbReference type="NCBI Taxonomy" id="561372"/>
    <lineage>
        <taxon>Eukaryota</taxon>
        <taxon>Viridiplantae</taxon>
        <taxon>Streptophyta</taxon>
        <taxon>Embryophyta</taxon>
        <taxon>Tracheophyta</taxon>
        <taxon>Spermatophyta</taxon>
        <taxon>Magnoliopsida</taxon>
        <taxon>eudicotyledons</taxon>
        <taxon>Gunneridae</taxon>
        <taxon>Pentapetalae</taxon>
        <taxon>asterids</taxon>
        <taxon>Cornales</taxon>
        <taxon>Nyssaceae</taxon>
        <taxon>Nyssa</taxon>
    </lineage>
</organism>
<dbReference type="GO" id="GO:0005634">
    <property type="term" value="C:nucleus"/>
    <property type="evidence" value="ECO:0007669"/>
    <property type="project" value="UniProtKB-SubCell"/>
</dbReference>
<dbReference type="InterPro" id="IPR016177">
    <property type="entry name" value="DNA-bd_dom_sf"/>
</dbReference>
<protein>
    <recommendedName>
        <fullName evidence="9">MBD domain-containing protein</fullName>
    </recommendedName>
</protein>
<evidence type="ECO:0000256" key="3">
    <source>
        <dbReference type="ARBA" id="ARBA00023125"/>
    </source>
</evidence>
<evidence type="ECO:0000313" key="7">
    <source>
        <dbReference type="EMBL" id="KAA8518906.1"/>
    </source>
</evidence>
<reference evidence="7 8" key="1">
    <citation type="submission" date="2019-09" db="EMBL/GenBank/DDBJ databases">
        <title>A chromosome-level genome assembly of the Chinese tupelo Nyssa sinensis.</title>
        <authorList>
            <person name="Yang X."/>
            <person name="Kang M."/>
            <person name="Yang Y."/>
            <person name="Xiong H."/>
            <person name="Wang M."/>
            <person name="Zhang Z."/>
            <person name="Wang Z."/>
            <person name="Wu H."/>
            <person name="Ma T."/>
            <person name="Liu J."/>
            <person name="Xi Z."/>
        </authorList>
    </citation>
    <scope>NUCLEOTIDE SEQUENCE [LARGE SCALE GENOMIC DNA]</scope>
    <source>
        <strain evidence="7">J267</strain>
        <tissue evidence="7">Leaf</tissue>
    </source>
</reference>
<dbReference type="SUPFAM" id="SSF54171">
    <property type="entry name" value="DNA-binding domain"/>
    <property type="match status" value="1"/>
</dbReference>
<keyword evidence="3" id="KW-0238">DNA-binding</keyword>
<dbReference type="Gene3D" id="3.30.890.10">
    <property type="entry name" value="Methyl-cpg-binding Protein 2, Chain A"/>
    <property type="match status" value="1"/>
</dbReference>
<keyword evidence="5" id="KW-0539">Nucleus</keyword>
<feature type="compositionally biased region" description="Basic and acidic residues" evidence="6">
    <location>
        <begin position="232"/>
        <end position="255"/>
    </location>
</feature>
<keyword evidence="4" id="KW-0804">Transcription</keyword>
<evidence type="ECO:0008006" key="9">
    <source>
        <dbReference type="Google" id="ProtNLM"/>
    </source>
</evidence>
<feature type="compositionally biased region" description="Basic and acidic residues" evidence="6">
    <location>
        <begin position="206"/>
        <end position="217"/>
    </location>
</feature>
<name>A0A5J4ZMJ3_9ASTE</name>
<keyword evidence="2" id="KW-0805">Transcription regulation</keyword>
<gene>
    <name evidence="7" type="ORF">F0562_016320</name>
</gene>
<proteinExistence type="predicted"/>
<dbReference type="AlphaFoldDB" id="A0A5J4ZMJ3"/>
<evidence type="ECO:0000256" key="1">
    <source>
        <dbReference type="ARBA" id="ARBA00004123"/>
    </source>
</evidence>
<dbReference type="GO" id="GO:0003677">
    <property type="term" value="F:DNA binding"/>
    <property type="evidence" value="ECO:0007669"/>
    <property type="project" value="UniProtKB-KW"/>
</dbReference>
<evidence type="ECO:0000256" key="2">
    <source>
        <dbReference type="ARBA" id="ARBA00023015"/>
    </source>
</evidence>
<evidence type="ECO:0000256" key="6">
    <source>
        <dbReference type="SAM" id="MobiDB-lite"/>
    </source>
</evidence>
<evidence type="ECO:0000313" key="8">
    <source>
        <dbReference type="Proteomes" id="UP000325577"/>
    </source>
</evidence>
<evidence type="ECO:0000256" key="5">
    <source>
        <dbReference type="ARBA" id="ARBA00023242"/>
    </source>
</evidence>
<dbReference type="OrthoDB" id="1688281at2759"/>
<evidence type="ECO:0000256" key="4">
    <source>
        <dbReference type="ARBA" id="ARBA00023163"/>
    </source>
</evidence>